<keyword evidence="5" id="KW-0808">Transferase</keyword>
<evidence type="ECO:0000256" key="2">
    <source>
        <dbReference type="ARBA" id="ARBA00010794"/>
    </source>
</evidence>
<keyword evidence="7" id="KW-0418">Kinase</keyword>
<feature type="transmembrane region" description="Helical" evidence="11">
    <location>
        <begin position="179"/>
        <end position="202"/>
    </location>
</feature>
<feature type="transmembrane region" description="Helical" evidence="11">
    <location>
        <begin position="58"/>
        <end position="79"/>
    </location>
</feature>
<keyword evidence="6 11" id="KW-0812">Transmembrane</keyword>
<dbReference type="PANTHER" id="PTHR32523:SF7">
    <property type="entry name" value="FARNESOL KINASE, CHLOROPLASTIC"/>
    <property type="match status" value="1"/>
</dbReference>
<gene>
    <name evidence="12" type="ORF">CSSPJE1EN2_LOCUS21037</name>
</gene>
<sequence length="249" mass="26815">MAAALTLAGPLAVLQLFDELAKQDLLEKMLSRKLVHILAGLVFMLPWPLFSMSPYAKYMAAFAVAANGLCMIGLGLGLLKNDALVQVISREGDKRLASNLGFFLLQPCWTMASSSVGQSYVKLDMLSQLATVSFWRNSLLGAVAVANLCAGDGFADIVGRNYGTEKLQYNHSKSYIGSLAFFAAASIASMRCTLYFASFGYFETTSQTYLTTIAVSLCAAIVESLPLPIDDNLTVTFIAIAVGMLLLPY</sequence>
<name>A0ABP1BT82_9BRYO</name>
<keyword evidence="10 11" id="KW-0472">Membrane</keyword>
<keyword evidence="8" id="KW-0809">Transit peptide</keyword>
<dbReference type="EMBL" id="OZ023708">
    <property type="protein sequence ID" value="CAK9879524.1"/>
    <property type="molecule type" value="Genomic_DNA"/>
</dbReference>
<keyword evidence="4" id="KW-0934">Plastid</keyword>
<proteinExistence type="inferred from homology"/>
<dbReference type="PANTHER" id="PTHR32523">
    <property type="entry name" value="PHYTOL KINASE 1, CHLOROPLASTIC"/>
    <property type="match status" value="1"/>
</dbReference>
<keyword evidence="13" id="KW-1185">Reference proteome</keyword>
<evidence type="ECO:0000256" key="8">
    <source>
        <dbReference type="ARBA" id="ARBA00022946"/>
    </source>
</evidence>
<reference evidence="12" key="1">
    <citation type="submission" date="2024-03" db="EMBL/GenBank/DDBJ databases">
        <authorList>
            <consortium name="ELIXIR-Norway"/>
            <consortium name="Elixir Norway"/>
        </authorList>
    </citation>
    <scope>NUCLEOTIDE SEQUENCE</scope>
</reference>
<evidence type="ECO:0000256" key="3">
    <source>
        <dbReference type="ARBA" id="ARBA00022528"/>
    </source>
</evidence>
<feature type="transmembrane region" description="Helical" evidence="11">
    <location>
        <begin position="34"/>
        <end position="52"/>
    </location>
</feature>
<evidence type="ECO:0000256" key="5">
    <source>
        <dbReference type="ARBA" id="ARBA00022679"/>
    </source>
</evidence>
<evidence type="ECO:0000256" key="10">
    <source>
        <dbReference type="ARBA" id="ARBA00023136"/>
    </source>
</evidence>
<accession>A0ABP1BT82</accession>
<comment type="subcellular location">
    <subcellularLocation>
        <location evidence="1">Plastid</location>
        <location evidence="1">Chloroplast membrane</location>
        <topology evidence="1">Multi-pass membrane protein</topology>
    </subcellularLocation>
</comment>
<evidence type="ECO:0000313" key="13">
    <source>
        <dbReference type="Proteomes" id="UP001497522"/>
    </source>
</evidence>
<evidence type="ECO:0008006" key="14">
    <source>
        <dbReference type="Google" id="ProtNLM"/>
    </source>
</evidence>
<keyword evidence="9 11" id="KW-1133">Transmembrane helix</keyword>
<evidence type="ECO:0000256" key="4">
    <source>
        <dbReference type="ARBA" id="ARBA00022640"/>
    </source>
</evidence>
<evidence type="ECO:0000256" key="9">
    <source>
        <dbReference type="ARBA" id="ARBA00022989"/>
    </source>
</evidence>
<feature type="transmembrane region" description="Helical" evidence="11">
    <location>
        <begin position="208"/>
        <end position="225"/>
    </location>
</feature>
<evidence type="ECO:0000313" key="12">
    <source>
        <dbReference type="EMBL" id="CAK9879524.1"/>
    </source>
</evidence>
<comment type="similarity">
    <text evidence="2">Belongs to the polyprenol kinase family.</text>
</comment>
<evidence type="ECO:0000256" key="1">
    <source>
        <dbReference type="ARBA" id="ARBA00004508"/>
    </source>
</evidence>
<evidence type="ECO:0000256" key="7">
    <source>
        <dbReference type="ARBA" id="ARBA00022777"/>
    </source>
</evidence>
<evidence type="ECO:0000256" key="11">
    <source>
        <dbReference type="SAM" id="Phobius"/>
    </source>
</evidence>
<dbReference type="Proteomes" id="UP001497522">
    <property type="component" value="Chromosome 7"/>
</dbReference>
<organism evidence="12 13">
    <name type="scientific">Sphagnum jensenii</name>
    <dbReference type="NCBI Taxonomy" id="128206"/>
    <lineage>
        <taxon>Eukaryota</taxon>
        <taxon>Viridiplantae</taxon>
        <taxon>Streptophyta</taxon>
        <taxon>Embryophyta</taxon>
        <taxon>Bryophyta</taxon>
        <taxon>Sphagnophytina</taxon>
        <taxon>Sphagnopsida</taxon>
        <taxon>Sphagnales</taxon>
        <taxon>Sphagnaceae</taxon>
        <taxon>Sphagnum</taxon>
    </lineage>
</organism>
<protein>
    <recommendedName>
        <fullName evidence="14">Phytol kinase</fullName>
    </recommendedName>
</protein>
<keyword evidence="3" id="KW-0150">Chloroplast</keyword>
<dbReference type="InterPro" id="IPR039606">
    <property type="entry name" value="Phytol/farnesol_kinase"/>
</dbReference>
<evidence type="ECO:0000256" key="6">
    <source>
        <dbReference type="ARBA" id="ARBA00022692"/>
    </source>
</evidence>